<feature type="transmembrane region" description="Helical" evidence="1">
    <location>
        <begin position="25"/>
        <end position="45"/>
    </location>
</feature>
<dbReference type="RefSeq" id="WP_249712790.1">
    <property type="nucleotide sequence ID" value="NZ_JAMFMB010000035.1"/>
</dbReference>
<reference evidence="2" key="1">
    <citation type="submission" date="2022-05" db="EMBL/GenBank/DDBJ databases">
        <authorList>
            <person name="Park J.-S."/>
        </authorList>
    </citation>
    <scope>NUCLEOTIDE SEQUENCE</scope>
    <source>
        <strain evidence="2">2012CJ41-6</strain>
    </source>
</reference>
<dbReference type="EMBL" id="JAMFMB010000035">
    <property type="protein sequence ID" value="MCL6285721.1"/>
    <property type="molecule type" value="Genomic_DNA"/>
</dbReference>
<name>A0ABT0Q769_9RHOB</name>
<comment type="caution">
    <text evidence="2">The sequence shown here is derived from an EMBL/GenBank/DDBJ whole genome shotgun (WGS) entry which is preliminary data.</text>
</comment>
<sequence length="89" mass="9008">MTALDFTKPAPSHAPSLLSRLLRSIRLAIVGTGGAVALILVFSAVQSDTSQIGQYPASVQPVGGGEHSSRLAVVIDMTGGFLGYGGGPD</sequence>
<keyword evidence="1" id="KW-0812">Transmembrane</keyword>
<gene>
    <name evidence="2" type="ORF">M3P21_19510</name>
</gene>
<organism evidence="2 3">
    <name type="scientific">Ruegeria spongiae</name>
    <dbReference type="NCBI Taxonomy" id="2942209"/>
    <lineage>
        <taxon>Bacteria</taxon>
        <taxon>Pseudomonadati</taxon>
        <taxon>Pseudomonadota</taxon>
        <taxon>Alphaproteobacteria</taxon>
        <taxon>Rhodobacterales</taxon>
        <taxon>Roseobacteraceae</taxon>
        <taxon>Ruegeria</taxon>
    </lineage>
</organism>
<keyword evidence="1" id="KW-0472">Membrane</keyword>
<keyword evidence="1" id="KW-1133">Transmembrane helix</keyword>
<evidence type="ECO:0000313" key="3">
    <source>
        <dbReference type="Proteomes" id="UP001203880"/>
    </source>
</evidence>
<evidence type="ECO:0000256" key="1">
    <source>
        <dbReference type="SAM" id="Phobius"/>
    </source>
</evidence>
<accession>A0ABT0Q769</accession>
<protein>
    <recommendedName>
        <fullName evidence="4">Divergent polysaccharide deacetylase</fullName>
    </recommendedName>
</protein>
<keyword evidence="3" id="KW-1185">Reference proteome</keyword>
<evidence type="ECO:0008006" key="4">
    <source>
        <dbReference type="Google" id="ProtNLM"/>
    </source>
</evidence>
<evidence type="ECO:0000313" key="2">
    <source>
        <dbReference type="EMBL" id="MCL6285721.1"/>
    </source>
</evidence>
<dbReference type="Proteomes" id="UP001203880">
    <property type="component" value="Unassembled WGS sequence"/>
</dbReference>
<proteinExistence type="predicted"/>